<evidence type="ECO:0000313" key="15">
    <source>
        <dbReference type="Proteomes" id="UP000234849"/>
    </source>
</evidence>
<protein>
    <submittedName>
        <fullName evidence="14">D-alanyl-D-alanine carboxypeptidase</fullName>
    </submittedName>
</protein>
<evidence type="ECO:0000256" key="2">
    <source>
        <dbReference type="ARBA" id="ARBA00022729"/>
    </source>
</evidence>
<dbReference type="InterPro" id="IPR012338">
    <property type="entry name" value="Beta-lactam/transpept-like"/>
</dbReference>
<evidence type="ECO:0000256" key="12">
    <source>
        <dbReference type="SAM" id="SignalP"/>
    </source>
</evidence>
<evidence type="ECO:0000256" key="1">
    <source>
        <dbReference type="ARBA" id="ARBA00007164"/>
    </source>
</evidence>
<comment type="similarity">
    <text evidence="1 9">Belongs to the peptidase S11 family.</text>
</comment>
<keyword evidence="11" id="KW-1133">Transmembrane helix</keyword>
<evidence type="ECO:0000256" key="10">
    <source>
        <dbReference type="SAM" id="MobiDB-lite"/>
    </source>
</evidence>
<keyword evidence="4" id="KW-0133">Cell shape</keyword>
<gene>
    <name evidence="14" type="ORF">CDL18_08230</name>
</gene>
<dbReference type="PRINTS" id="PR00725">
    <property type="entry name" value="DADACBPTASE1"/>
</dbReference>
<dbReference type="GO" id="GO:0071555">
    <property type="term" value="P:cell wall organization"/>
    <property type="evidence" value="ECO:0007669"/>
    <property type="project" value="UniProtKB-KW"/>
</dbReference>
<feature type="chain" id="PRO_5041124884" evidence="12">
    <location>
        <begin position="26"/>
        <end position="468"/>
    </location>
</feature>
<reference evidence="14 15" key="1">
    <citation type="journal article" date="2017" name="Genome Med.">
        <title>A novel Ruminococcus gnavus clade enriched in inflammatory bowel disease patients.</title>
        <authorList>
            <person name="Hall A.B."/>
            <person name="Yassour M."/>
            <person name="Sauk J."/>
            <person name="Garner A."/>
            <person name="Jiang X."/>
            <person name="Arthur T."/>
            <person name="Lagoudas G.K."/>
            <person name="Vatanen T."/>
            <person name="Fornelos N."/>
            <person name="Wilson R."/>
            <person name="Bertha M."/>
            <person name="Cohen M."/>
            <person name="Garber J."/>
            <person name="Khalili H."/>
            <person name="Gevers D."/>
            <person name="Ananthakrishnan A.N."/>
            <person name="Kugathasan S."/>
            <person name="Lander E.S."/>
            <person name="Blainey P."/>
            <person name="Vlamakis H."/>
            <person name="Xavier R.J."/>
            <person name="Huttenhower C."/>
        </authorList>
    </citation>
    <scope>NUCLEOTIDE SEQUENCE [LARGE SCALE GENOMIC DNA]</scope>
    <source>
        <strain evidence="14 15">RJX1118</strain>
    </source>
</reference>
<dbReference type="PANTHER" id="PTHR21581:SF6">
    <property type="entry name" value="TRAFFICKING PROTEIN PARTICLE COMPLEX SUBUNIT 12"/>
    <property type="match status" value="1"/>
</dbReference>
<feature type="active site" description="Acyl-ester intermediate" evidence="7">
    <location>
        <position position="102"/>
    </location>
</feature>
<comment type="caution">
    <text evidence="14">The sequence shown here is derived from an EMBL/GenBank/DDBJ whole genome shotgun (WGS) entry which is preliminary data.</text>
</comment>
<dbReference type="SUPFAM" id="SSF56601">
    <property type="entry name" value="beta-lactamase/transpeptidase-like"/>
    <property type="match status" value="1"/>
</dbReference>
<evidence type="ECO:0000256" key="7">
    <source>
        <dbReference type="PIRSR" id="PIRSR618044-1"/>
    </source>
</evidence>
<evidence type="ECO:0000256" key="3">
    <source>
        <dbReference type="ARBA" id="ARBA00022801"/>
    </source>
</evidence>
<keyword evidence="14" id="KW-0121">Carboxypeptidase</keyword>
<organism evidence="14 15">
    <name type="scientific">Mediterraneibacter gnavus</name>
    <name type="common">Ruminococcus gnavus</name>
    <dbReference type="NCBI Taxonomy" id="33038"/>
    <lineage>
        <taxon>Bacteria</taxon>
        <taxon>Bacillati</taxon>
        <taxon>Bacillota</taxon>
        <taxon>Clostridia</taxon>
        <taxon>Lachnospirales</taxon>
        <taxon>Lachnospiraceae</taxon>
        <taxon>Mediterraneibacter</taxon>
    </lineage>
</organism>
<dbReference type="GO" id="GO:0009002">
    <property type="term" value="F:serine-type D-Ala-D-Ala carboxypeptidase activity"/>
    <property type="evidence" value="ECO:0007669"/>
    <property type="project" value="InterPro"/>
</dbReference>
<evidence type="ECO:0000256" key="11">
    <source>
        <dbReference type="SAM" id="Phobius"/>
    </source>
</evidence>
<evidence type="ECO:0000313" key="14">
    <source>
        <dbReference type="EMBL" id="PLT55276.1"/>
    </source>
</evidence>
<keyword evidence="3" id="KW-0378">Hydrolase</keyword>
<evidence type="ECO:0000256" key="5">
    <source>
        <dbReference type="ARBA" id="ARBA00022984"/>
    </source>
</evidence>
<feature type="binding site" evidence="8">
    <location>
        <position position="278"/>
    </location>
    <ligand>
        <name>substrate</name>
    </ligand>
</feature>
<evidence type="ECO:0000256" key="9">
    <source>
        <dbReference type="RuleBase" id="RU004016"/>
    </source>
</evidence>
<feature type="compositionally biased region" description="Polar residues" evidence="10">
    <location>
        <begin position="36"/>
        <end position="46"/>
    </location>
</feature>
<keyword evidence="2 12" id="KW-0732">Signal</keyword>
<keyword evidence="5" id="KW-0573">Peptidoglycan synthesis</keyword>
<dbReference type="RefSeq" id="WP_101879659.1">
    <property type="nucleotide sequence ID" value="NZ_JAQEAP010000001.1"/>
</dbReference>
<dbReference type="InterPro" id="IPR001967">
    <property type="entry name" value="Peptidase_S11_N"/>
</dbReference>
<evidence type="ECO:0000256" key="6">
    <source>
        <dbReference type="ARBA" id="ARBA00023316"/>
    </source>
</evidence>
<evidence type="ECO:0000259" key="13">
    <source>
        <dbReference type="Pfam" id="PF00768"/>
    </source>
</evidence>
<dbReference type="GO" id="GO:0009252">
    <property type="term" value="P:peptidoglycan biosynthetic process"/>
    <property type="evidence" value="ECO:0007669"/>
    <property type="project" value="UniProtKB-KW"/>
</dbReference>
<dbReference type="Proteomes" id="UP000234849">
    <property type="component" value="Unassembled WGS sequence"/>
</dbReference>
<name>A0A2N5NIC6_MEDGN</name>
<dbReference type="InterPro" id="IPR018044">
    <property type="entry name" value="Peptidase_S11"/>
</dbReference>
<accession>A0A2N5NIC6</accession>
<keyword evidence="11" id="KW-0472">Membrane</keyword>
<evidence type="ECO:0000256" key="4">
    <source>
        <dbReference type="ARBA" id="ARBA00022960"/>
    </source>
</evidence>
<keyword evidence="11" id="KW-0812">Transmembrane</keyword>
<feature type="active site" evidence="7">
    <location>
        <position position="160"/>
    </location>
</feature>
<dbReference type="GO" id="GO:0006508">
    <property type="term" value="P:proteolysis"/>
    <property type="evidence" value="ECO:0007669"/>
    <property type="project" value="InterPro"/>
</dbReference>
<keyword evidence="14" id="KW-0645">Protease</keyword>
<keyword evidence="6" id="KW-0961">Cell wall biogenesis/degradation</keyword>
<feature type="signal peptide" evidence="12">
    <location>
        <begin position="1"/>
        <end position="25"/>
    </location>
</feature>
<dbReference type="Gene3D" id="3.40.710.10">
    <property type="entry name" value="DD-peptidase/beta-lactamase superfamily"/>
    <property type="match status" value="1"/>
</dbReference>
<feature type="region of interest" description="Disordered" evidence="10">
    <location>
        <begin position="36"/>
        <end position="55"/>
    </location>
</feature>
<feature type="active site" description="Proton acceptor" evidence="7">
    <location>
        <position position="105"/>
    </location>
</feature>
<proteinExistence type="inferred from homology"/>
<dbReference type="Pfam" id="PF00768">
    <property type="entry name" value="Peptidase_S11"/>
    <property type="match status" value="1"/>
</dbReference>
<dbReference type="EMBL" id="NIHM01000009">
    <property type="protein sequence ID" value="PLT55276.1"/>
    <property type="molecule type" value="Genomic_DNA"/>
</dbReference>
<feature type="transmembrane region" description="Helical" evidence="11">
    <location>
        <begin position="435"/>
        <end position="459"/>
    </location>
</feature>
<evidence type="ECO:0000256" key="8">
    <source>
        <dbReference type="PIRSR" id="PIRSR618044-2"/>
    </source>
</evidence>
<feature type="domain" description="Peptidase S11 D-alanyl-D-alanine carboxypeptidase A N-terminal" evidence="13">
    <location>
        <begin position="69"/>
        <end position="306"/>
    </location>
</feature>
<dbReference type="PANTHER" id="PTHR21581">
    <property type="entry name" value="D-ALANYL-D-ALANINE CARBOXYPEPTIDASE"/>
    <property type="match status" value="1"/>
</dbReference>
<dbReference type="GO" id="GO:0008360">
    <property type="term" value="P:regulation of cell shape"/>
    <property type="evidence" value="ECO:0007669"/>
    <property type="project" value="UniProtKB-KW"/>
</dbReference>
<sequence>MKAKKVLSGALAAILLTLIPGVAVCAEEMAGQEQTENTQVLSAQEQENQEKAASYAEKIDTNEISNWPQGPAIYAASGIVMDMNSGAVLYAKKAEEKRYPASITKVLSVLTALQYAKMSDTVVFSEDSISFLQWDDAQIGMKPGEEINIESALYGMLLASANEVSYAVAENVGKQYLNGGYAEFIEEMNRISQELGCTSSNWVNANGLHDDNHYTTAHDMARIAAAAYQNEEFRRLETTLEYKVPPTNLTAEERILDQNHKMLWPENYYYYANAKAGKTGYTDQSKTTLVTMAEGNDMQLAAVVLHTYGVDAYMDTRSMYDYAFTNFERLNLRECETSSDIESFDKEDACVVVPKGVSFSELEKEYVPNEKEGVRQAAVEYFYQGQPVGSAKATLTEEAFSALTGSDKKIKIESVKQEKKAEKSEQTEQKKLSKLTVVLALAVILPLGYIILVVILYKLNMRWRNRKK</sequence>
<dbReference type="AlphaFoldDB" id="A0A2N5NIC6"/>